<name>A0ABZ0VCK1_9MICO</name>
<dbReference type="InterPro" id="IPR001647">
    <property type="entry name" value="HTH_TetR"/>
</dbReference>
<keyword evidence="3" id="KW-0804">Transcription</keyword>
<gene>
    <name evidence="6" type="ORF">T9R20_14315</name>
</gene>
<dbReference type="Gene3D" id="1.10.357.10">
    <property type="entry name" value="Tetracycline Repressor, domain 2"/>
    <property type="match status" value="1"/>
</dbReference>
<dbReference type="PANTHER" id="PTHR30055:SF234">
    <property type="entry name" value="HTH-TYPE TRANSCRIPTIONAL REGULATOR BETI"/>
    <property type="match status" value="1"/>
</dbReference>
<dbReference type="SUPFAM" id="SSF46689">
    <property type="entry name" value="Homeodomain-like"/>
    <property type="match status" value="1"/>
</dbReference>
<dbReference type="PROSITE" id="PS50977">
    <property type="entry name" value="HTH_TETR_2"/>
    <property type="match status" value="1"/>
</dbReference>
<evidence type="ECO:0000313" key="7">
    <source>
        <dbReference type="Proteomes" id="UP001324533"/>
    </source>
</evidence>
<feature type="domain" description="HTH tetR-type" evidence="5">
    <location>
        <begin position="14"/>
        <end position="73"/>
    </location>
</feature>
<dbReference type="Pfam" id="PF00440">
    <property type="entry name" value="TetR_N"/>
    <property type="match status" value="1"/>
</dbReference>
<keyword evidence="2 4" id="KW-0238">DNA-binding</keyword>
<proteinExistence type="predicted"/>
<evidence type="ECO:0000313" key="6">
    <source>
        <dbReference type="EMBL" id="WQB69855.1"/>
    </source>
</evidence>
<protein>
    <submittedName>
        <fullName evidence="6">TetR/AcrR family transcriptional regulator</fullName>
    </submittedName>
</protein>
<evidence type="ECO:0000256" key="1">
    <source>
        <dbReference type="ARBA" id="ARBA00023015"/>
    </source>
</evidence>
<dbReference type="Proteomes" id="UP001324533">
    <property type="component" value="Chromosome"/>
</dbReference>
<evidence type="ECO:0000259" key="5">
    <source>
        <dbReference type="PROSITE" id="PS50977"/>
    </source>
</evidence>
<sequence>MAEVETRGRRRDARRNEEAILEAAAAVFVEAGIQAPVRAVAERAGVGMGTLYRHFPTRADLVVALYQHQMDAAAAAGPALLRESPTPAAALHAWVTLFVEFLITKHGLADALQGDTERFGALHQSLTDRLVPVCADLLHAAAPHGAPVEAYAFLRGIGNLCIGGTAPGYDPERLAHLLVDGALVSSGS</sequence>
<dbReference type="InterPro" id="IPR009057">
    <property type="entry name" value="Homeodomain-like_sf"/>
</dbReference>
<evidence type="ECO:0000256" key="2">
    <source>
        <dbReference type="ARBA" id="ARBA00023125"/>
    </source>
</evidence>
<organism evidence="6 7">
    <name type="scientific">Microbacterium invictum</name>
    <dbReference type="NCBI Taxonomy" id="515415"/>
    <lineage>
        <taxon>Bacteria</taxon>
        <taxon>Bacillati</taxon>
        <taxon>Actinomycetota</taxon>
        <taxon>Actinomycetes</taxon>
        <taxon>Micrococcales</taxon>
        <taxon>Microbacteriaceae</taxon>
        <taxon>Microbacterium</taxon>
    </lineage>
</organism>
<dbReference type="EMBL" id="CP139779">
    <property type="protein sequence ID" value="WQB69855.1"/>
    <property type="molecule type" value="Genomic_DNA"/>
</dbReference>
<dbReference type="PANTHER" id="PTHR30055">
    <property type="entry name" value="HTH-TYPE TRANSCRIPTIONAL REGULATOR RUTR"/>
    <property type="match status" value="1"/>
</dbReference>
<reference evidence="6 7" key="1">
    <citation type="submission" date="2023-06" db="EMBL/GenBank/DDBJ databases">
        <title>Rock-solubilizing bacteria, Microbacterium invictum, promotes re-establishment of vegetation in rocky wasteland by accelerating rock bio-weathering and reshaping soil bacterial community.</title>
        <authorList>
            <person name="Liu C."/>
        </authorList>
    </citation>
    <scope>NUCLEOTIDE SEQUENCE [LARGE SCALE GENOMIC DNA]</scope>
    <source>
        <strain evidence="6 7">X-18</strain>
    </source>
</reference>
<keyword evidence="1" id="KW-0805">Transcription regulation</keyword>
<evidence type="ECO:0000256" key="4">
    <source>
        <dbReference type="PROSITE-ProRule" id="PRU00335"/>
    </source>
</evidence>
<accession>A0ABZ0VCK1</accession>
<dbReference type="RefSeq" id="WP_322409982.1">
    <property type="nucleotide sequence ID" value="NZ_CP139779.1"/>
</dbReference>
<dbReference type="InterPro" id="IPR050109">
    <property type="entry name" value="HTH-type_TetR-like_transc_reg"/>
</dbReference>
<keyword evidence="7" id="KW-1185">Reference proteome</keyword>
<dbReference type="PRINTS" id="PR00455">
    <property type="entry name" value="HTHTETR"/>
</dbReference>
<feature type="DNA-binding region" description="H-T-H motif" evidence="4">
    <location>
        <begin position="36"/>
        <end position="55"/>
    </location>
</feature>
<evidence type="ECO:0000256" key="3">
    <source>
        <dbReference type="ARBA" id="ARBA00023163"/>
    </source>
</evidence>